<name>A0A1G9WW78_9PSEU</name>
<feature type="compositionally biased region" description="Polar residues" evidence="1">
    <location>
        <begin position="22"/>
        <end position="33"/>
    </location>
</feature>
<accession>A0A1G9WW78</accession>
<evidence type="ECO:0000313" key="4">
    <source>
        <dbReference type="Proteomes" id="UP000199682"/>
    </source>
</evidence>
<proteinExistence type="predicted"/>
<evidence type="ECO:0000256" key="2">
    <source>
        <dbReference type="SAM" id="Phobius"/>
    </source>
</evidence>
<keyword evidence="2" id="KW-1133">Transmembrane helix</keyword>
<sequence>MSDHITQLEKTGLVDFRALPSDTVSGASATPSSDAPVDQPEPLPRASSEITRAAGSNTGGTIMFIVVIMAIGGLVLLWREYNPGSRPPLGSTIPHS</sequence>
<dbReference type="EMBL" id="FNET01000028">
    <property type="protein sequence ID" value="SDM88689.1"/>
    <property type="molecule type" value="Genomic_DNA"/>
</dbReference>
<reference evidence="4" key="1">
    <citation type="submission" date="2016-10" db="EMBL/GenBank/DDBJ databases">
        <authorList>
            <person name="Varghese N."/>
            <person name="Submissions S."/>
        </authorList>
    </citation>
    <scope>NUCLEOTIDE SEQUENCE [LARGE SCALE GENOMIC DNA]</scope>
    <source>
        <strain evidence="4">DSM 44796</strain>
    </source>
</reference>
<gene>
    <name evidence="3" type="ORF">SAMN04488074_12897</name>
</gene>
<evidence type="ECO:0000256" key="1">
    <source>
        <dbReference type="SAM" id="MobiDB-lite"/>
    </source>
</evidence>
<evidence type="ECO:0000313" key="3">
    <source>
        <dbReference type="EMBL" id="SDM88689.1"/>
    </source>
</evidence>
<organism evidence="3 4">
    <name type="scientific">Lentzea albidocapillata subsp. violacea</name>
    <dbReference type="NCBI Taxonomy" id="128104"/>
    <lineage>
        <taxon>Bacteria</taxon>
        <taxon>Bacillati</taxon>
        <taxon>Actinomycetota</taxon>
        <taxon>Actinomycetes</taxon>
        <taxon>Pseudonocardiales</taxon>
        <taxon>Pseudonocardiaceae</taxon>
        <taxon>Lentzea</taxon>
    </lineage>
</organism>
<dbReference type="RefSeq" id="WP_090014190.1">
    <property type="nucleotide sequence ID" value="NZ_FNET01000028.1"/>
</dbReference>
<dbReference type="AlphaFoldDB" id="A0A1G9WW78"/>
<feature type="region of interest" description="Disordered" evidence="1">
    <location>
        <begin position="22"/>
        <end position="55"/>
    </location>
</feature>
<keyword evidence="2" id="KW-0472">Membrane</keyword>
<feature type="transmembrane region" description="Helical" evidence="2">
    <location>
        <begin position="61"/>
        <end position="78"/>
    </location>
</feature>
<keyword evidence="2" id="KW-0812">Transmembrane</keyword>
<dbReference type="Proteomes" id="UP000199682">
    <property type="component" value="Unassembled WGS sequence"/>
</dbReference>
<protein>
    <submittedName>
        <fullName evidence="3">Uncharacterized protein</fullName>
    </submittedName>
</protein>